<evidence type="ECO:0000313" key="2">
    <source>
        <dbReference type="Proteomes" id="UP001161391"/>
    </source>
</evidence>
<keyword evidence="2" id="KW-1185">Reference proteome</keyword>
<name>A0ABQ5VAZ0_9PROT</name>
<evidence type="ECO:0000313" key="1">
    <source>
        <dbReference type="EMBL" id="GLQ24701.1"/>
    </source>
</evidence>
<sequence>MLRSVLFVSGFIGLAACTGDVAEPQPEALEFPALTLTDFSHEGTSTAVLTFNHDALGEVAYRLDGDDPRIIASEDGIVRIDYYADAPDGDGVLDEQSYVLEFQDANDQPHSIELIRQSPGELLEAFEFDKVDGYTILGSNTLLFSNGDVDSAHVLDRSYSEDFTVNDAVANADLIYPELHIAADIVGTLYAQPLSFGPRDRGGAKSLIEEIENIRNGADGIQCAGFRELWGHASEDHGLIFRYVGLYSYAPYFDDLTPYSHAIAEVMTDDGWKAIDPWNNAAFRVRERYVSAEELRQAVKREPATVEIVMLNPGLEKIILGADGSTTSTLIKFPERDFYFNYFGAIETVDVTFTSG</sequence>
<protein>
    <submittedName>
        <fullName evidence="1">Uncharacterized protein</fullName>
    </submittedName>
</protein>
<organism evidence="1 2">
    <name type="scientific">Algimonas ampicilliniresistens</name>
    <dbReference type="NCBI Taxonomy" id="1298735"/>
    <lineage>
        <taxon>Bacteria</taxon>
        <taxon>Pseudomonadati</taxon>
        <taxon>Pseudomonadota</taxon>
        <taxon>Alphaproteobacteria</taxon>
        <taxon>Maricaulales</taxon>
        <taxon>Robiginitomaculaceae</taxon>
        <taxon>Algimonas</taxon>
    </lineage>
</organism>
<dbReference type="EMBL" id="BSNK01000002">
    <property type="protein sequence ID" value="GLQ24701.1"/>
    <property type="molecule type" value="Genomic_DNA"/>
</dbReference>
<proteinExistence type="predicted"/>
<reference evidence="1" key="2">
    <citation type="submission" date="2023-01" db="EMBL/GenBank/DDBJ databases">
        <title>Draft genome sequence of Algimonas ampicilliniresistens strain NBRC 108219.</title>
        <authorList>
            <person name="Sun Q."/>
            <person name="Mori K."/>
        </authorList>
    </citation>
    <scope>NUCLEOTIDE SEQUENCE</scope>
    <source>
        <strain evidence="1">NBRC 108219</strain>
    </source>
</reference>
<dbReference type="PROSITE" id="PS51257">
    <property type="entry name" value="PROKAR_LIPOPROTEIN"/>
    <property type="match status" value="1"/>
</dbReference>
<reference evidence="1" key="1">
    <citation type="journal article" date="2014" name="Int. J. Syst. Evol. Microbiol.">
        <title>Complete genome of a new Firmicutes species belonging to the dominant human colonic microbiota ('Ruminococcus bicirculans') reveals two chromosomes and a selective capacity to utilize plant glucans.</title>
        <authorList>
            <consortium name="NISC Comparative Sequencing Program"/>
            <person name="Wegmann U."/>
            <person name="Louis P."/>
            <person name="Goesmann A."/>
            <person name="Henrissat B."/>
            <person name="Duncan S.H."/>
            <person name="Flint H.J."/>
        </authorList>
    </citation>
    <scope>NUCLEOTIDE SEQUENCE</scope>
    <source>
        <strain evidence="1">NBRC 108219</strain>
    </source>
</reference>
<accession>A0ABQ5VAZ0</accession>
<dbReference type="Proteomes" id="UP001161391">
    <property type="component" value="Unassembled WGS sequence"/>
</dbReference>
<comment type="caution">
    <text evidence="1">The sequence shown here is derived from an EMBL/GenBank/DDBJ whole genome shotgun (WGS) entry which is preliminary data.</text>
</comment>
<gene>
    <name evidence="1" type="ORF">GCM10007853_25750</name>
</gene>
<dbReference type="RefSeq" id="WP_284391434.1">
    <property type="nucleotide sequence ID" value="NZ_BSNK01000002.1"/>
</dbReference>